<dbReference type="STRING" id="49451.A0A314LBV6"/>
<feature type="region of interest" description="Disordered" evidence="1">
    <location>
        <begin position="47"/>
        <end position="69"/>
    </location>
</feature>
<accession>A0A314LBV6</accession>
<dbReference type="PANTHER" id="PTHR33240">
    <property type="entry name" value="OS08G0508500 PROTEIN"/>
    <property type="match status" value="1"/>
</dbReference>
<feature type="region of interest" description="Disordered" evidence="1">
    <location>
        <begin position="1"/>
        <end position="24"/>
    </location>
</feature>
<dbReference type="Gramene" id="OIT38607">
    <property type="protein sequence ID" value="OIT38607"/>
    <property type="gene ID" value="A4A49_51672"/>
</dbReference>
<organism evidence="2 3">
    <name type="scientific">Nicotiana attenuata</name>
    <name type="common">Coyote tobacco</name>
    <dbReference type="NCBI Taxonomy" id="49451"/>
    <lineage>
        <taxon>Eukaryota</taxon>
        <taxon>Viridiplantae</taxon>
        <taxon>Streptophyta</taxon>
        <taxon>Embryophyta</taxon>
        <taxon>Tracheophyta</taxon>
        <taxon>Spermatophyta</taxon>
        <taxon>Magnoliopsida</taxon>
        <taxon>eudicotyledons</taxon>
        <taxon>Gunneridae</taxon>
        <taxon>Pentapetalae</taxon>
        <taxon>asterids</taxon>
        <taxon>lamiids</taxon>
        <taxon>Solanales</taxon>
        <taxon>Solanaceae</taxon>
        <taxon>Nicotianoideae</taxon>
        <taxon>Nicotianeae</taxon>
        <taxon>Nicotiana</taxon>
    </lineage>
</organism>
<keyword evidence="3" id="KW-1185">Reference proteome</keyword>
<evidence type="ECO:0000313" key="3">
    <source>
        <dbReference type="Proteomes" id="UP000187609"/>
    </source>
</evidence>
<dbReference type="EMBL" id="MJEQ01000190">
    <property type="protein sequence ID" value="OIT38607.1"/>
    <property type="molecule type" value="Genomic_DNA"/>
</dbReference>
<proteinExistence type="predicted"/>
<dbReference type="PANTHER" id="PTHR33240:SF14">
    <property type="entry name" value="GAG_POL POLYPROTEIN"/>
    <property type="match status" value="1"/>
</dbReference>
<dbReference type="Gene3D" id="2.40.70.10">
    <property type="entry name" value="Acid Proteases"/>
    <property type="match status" value="1"/>
</dbReference>
<comment type="caution">
    <text evidence="2">The sequence shown here is derived from an EMBL/GenBank/DDBJ whole genome shotgun (WGS) entry which is preliminary data.</text>
</comment>
<dbReference type="Proteomes" id="UP000187609">
    <property type="component" value="Unassembled WGS sequence"/>
</dbReference>
<gene>
    <name evidence="2" type="ORF">A4A49_51672</name>
</gene>
<sequence length="397" mass="44518">MAALQVASKAIQSGSIGSEKKKNEEVSAISPYYQLKNEIESLNKSGAIQWTPTPPNVNRSTEAARVSSQKTPMITVQLKPTLIVKTYEQQPSVATSDEEEREYKIVPQTCQQKVKAKMTDFTADHCMTRTGKGTYSKKKYKKFEGCRILEECVNQRILRGGTTKKDVLMKMLSGASVPSNTSSEALAATIGKMGLGHNKALHITVKCGDKVVSRVLVDGRSGVNTCPLYTLQELGIHLREFKESHVRVRAFDGSQKDFIGEIYLALQIGAIELPILFQEMDISSSYNLLLGRTWIYKTGAVPSTLHECMKFEWGCQGIVIHGEWSQSAYLEHAVPFIKTLDDVAFHAIDIMQTIEIEETEQNLGMQSPYRSKMFMREMIKYGSDIDREPGWELDQTR</sequence>
<dbReference type="InterPro" id="IPR021109">
    <property type="entry name" value="Peptidase_aspartic_dom_sf"/>
</dbReference>
<protein>
    <submittedName>
        <fullName evidence="2">Uncharacterized protein</fullName>
    </submittedName>
</protein>
<evidence type="ECO:0000313" key="2">
    <source>
        <dbReference type="EMBL" id="OIT38607.1"/>
    </source>
</evidence>
<dbReference type="AlphaFoldDB" id="A0A314LBV6"/>
<reference evidence="2" key="1">
    <citation type="submission" date="2016-11" db="EMBL/GenBank/DDBJ databases">
        <title>The genome of Nicotiana attenuata.</title>
        <authorList>
            <person name="Xu S."/>
            <person name="Brockmoeller T."/>
            <person name="Gaquerel E."/>
            <person name="Navarro A."/>
            <person name="Kuhl H."/>
            <person name="Gase K."/>
            <person name="Ling Z."/>
            <person name="Zhou W."/>
            <person name="Kreitzer C."/>
            <person name="Stanke M."/>
            <person name="Tang H."/>
            <person name="Lyons E."/>
            <person name="Pandey P."/>
            <person name="Pandey S.P."/>
            <person name="Timmermann B."/>
            <person name="Baldwin I.T."/>
        </authorList>
    </citation>
    <scope>NUCLEOTIDE SEQUENCE [LARGE SCALE GENOMIC DNA]</scope>
    <source>
        <strain evidence="2">UT</strain>
    </source>
</reference>
<dbReference type="CDD" id="cd00303">
    <property type="entry name" value="retropepsin_like"/>
    <property type="match status" value="1"/>
</dbReference>
<name>A0A314LBV6_NICAT</name>
<evidence type="ECO:0000256" key="1">
    <source>
        <dbReference type="SAM" id="MobiDB-lite"/>
    </source>
</evidence>